<evidence type="ECO:0000313" key="2">
    <source>
        <dbReference type="Proteomes" id="UP000317410"/>
    </source>
</evidence>
<comment type="caution">
    <text evidence="1">The sequence shown here is derived from an EMBL/GenBank/DDBJ whole genome shotgun (WGS) entry which is preliminary data.</text>
</comment>
<evidence type="ECO:0000313" key="1">
    <source>
        <dbReference type="EMBL" id="GEC75564.1"/>
    </source>
</evidence>
<sequence length="903" mass="93795">MSDPASSGIAKTSLAGFNAGNIISDAVFTNKSTMTEAQIQAFFNSKVARCQGGRDENGEPIVCIKDFTMNTVTRPADAYCSGYSGAANESAARIIYRVSQACNINPQVLIVMLQKEQSLVTHTWPSAWRYRIALGQGCPDNAPCDPNYIGFFHQIYGAARQMQIYMEGKWFQWYAPGKTWNILYNPDPKLGCGSSPVYIANKATSALYYYTPYQPNAAALRAGHGDGDRCSAYGNRNFYNYFTDWFGSTQSSANNPFGNIELIEALPGEFRVSGWAADRDTRDPIGVHVYVGGVGTAITADRPRADVGNAYPDLGPNHGFDARVAATGAGPVDICVYGINVGSGGNVLFLCKTIQAKSGPPQGLLDSVTVVDGGVQVEGWAVDPDTVDPVSVHIYVGAVGTAIVADKKRPDLVPHFPGYGENHGFSAKINASPGRQDVCAYAINVGAGGTVLLRCETVVVPGAVDLGRPPIGGFEGVSVDGTVATASGWALDPDTTAPIGVHLYVGAVGKAYTADKDRSDVGAAYPGYGNKHGFVEKLTVPVGKTDICAYAINNGAGGHTFLGCRTVTVAAPAGPDLGRAPLGVFEGVAVESGGATVSGWTIDPDVIDPISVHIYVDSTSAAYTANKPRSDVGAAYPAYGPNHAFVEKIAMSPGTHQVCVYAINNGAGGHNFLGCKSVTIPAPPTADPGRAPFGGFEGVSAYTGGAEVSGWAIDPDTADPISIHIYVDNSSAAYKADKVRNDVGAAYPASGPKHGFAERIAMSPGTHQVCVYAINNGAGGHTFLGCRSVNVPAPAGPDPGRAPFGNLEGVTGEVGAATVSGWAIDPDTSEPISVHIYVGAIGTAYMADKTRNDVGAAYPASGSKHGFGERIPMAAGKQTVCAYAINNGAGGHAFLGCRDVVVG</sequence>
<dbReference type="AlphaFoldDB" id="A0A4Y4B960"/>
<reference evidence="1 2" key="1">
    <citation type="submission" date="2019-06" db="EMBL/GenBank/DDBJ databases">
        <title>Whole genome shotgun sequence of Microbacterium liquefaciens NBRC 15037.</title>
        <authorList>
            <person name="Hosoyama A."/>
            <person name="Uohara A."/>
            <person name="Ohji S."/>
            <person name="Ichikawa N."/>
        </authorList>
    </citation>
    <scope>NUCLEOTIDE SEQUENCE [LARGE SCALE GENOMIC DNA]</scope>
    <source>
        <strain evidence="1 2">NBRC 15037</strain>
    </source>
</reference>
<dbReference type="Proteomes" id="UP000317410">
    <property type="component" value="Unassembled WGS sequence"/>
</dbReference>
<accession>A0A4Y4B960</accession>
<dbReference type="RefSeq" id="WP_229778923.1">
    <property type="nucleotide sequence ID" value="NZ_BJNQ01000010.1"/>
</dbReference>
<dbReference type="EMBL" id="BJNQ01000010">
    <property type="protein sequence ID" value="GEC75564.1"/>
    <property type="molecule type" value="Genomic_DNA"/>
</dbReference>
<gene>
    <name evidence="1" type="ORF">MLI01_17090</name>
</gene>
<evidence type="ECO:0008006" key="3">
    <source>
        <dbReference type="Google" id="ProtNLM"/>
    </source>
</evidence>
<name>A0A4Y4B960_MICMQ</name>
<protein>
    <recommendedName>
        <fullName evidence="3">Hemagglutinin</fullName>
    </recommendedName>
</protein>
<proteinExistence type="predicted"/>
<organism evidence="1 2">
    <name type="scientific">Microbacterium maritypicum</name>
    <name type="common">Microbacterium liquefaciens</name>
    <dbReference type="NCBI Taxonomy" id="33918"/>
    <lineage>
        <taxon>Bacteria</taxon>
        <taxon>Bacillati</taxon>
        <taxon>Actinomycetota</taxon>
        <taxon>Actinomycetes</taxon>
        <taxon>Micrococcales</taxon>
        <taxon>Microbacteriaceae</taxon>
        <taxon>Microbacterium</taxon>
    </lineage>
</organism>